<organism evidence="1 2">
    <name type="scientific">Rhizocola hellebori</name>
    <dbReference type="NCBI Taxonomy" id="1392758"/>
    <lineage>
        <taxon>Bacteria</taxon>
        <taxon>Bacillati</taxon>
        <taxon>Actinomycetota</taxon>
        <taxon>Actinomycetes</taxon>
        <taxon>Micromonosporales</taxon>
        <taxon>Micromonosporaceae</taxon>
        <taxon>Rhizocola</taxon>
    </lineage>
</organism>
<dbReference type="EMBL" id="BONY01000037">
    <property type="protein sequence ID" value="GIH07512.1"/>
    <property type="molecule type" value="Genomic_DNA"/>
</dbReference>
<gene>
    <name evidence="1" type="ORF">Rhe02_55790</name>
</gene>
<proteinExistence type="predicted"/>
<evidence type="ECO:0000313" key="2">
    <source>
        <dbReference type="Proteomes" id="UP000612899"/>
    </source>
</evidence>
<dbReference type="AlphaFoldDB" id="A0A8J3VIL1"/>
<dbReference type="RefSeq" id="WP_203911300.1">
    <property type="nucleotide sequence ID" value="NZ_BONY01000037.1"/>
</dbReference>
<accession>A0A8J3VIL1</accession>
<keyword evidence="2" id="KW-1185">Reference proteome</keyword>
<name>A0A8J3VIL1_9ACTN</name>
<sequence length="133" mass="14685">MNGLTAPVLNIEAYWRHRKDASMPCHYLFRAEFATLEQAQQFAALFPKTAKLTTVTCYDPSRGTKTGIAENYSNLTADGSNGGVNETAIRRYRTLVKAAAKLGITVAWYADPRTSNAYQTREEFERAAGITAA</sequence>
<protein>
    <submittedName>
        <fullName evidence="1">Uncharacterized protein</fullName>
    </submittedName>
</protein>
<evidence type="ECO:0000313" key="1">
    <source>
        <dbReference type="EMBL" id="GIH07512.1"/>
    </source>
</evidence>
<comment type="caution">
    <text evidence="1">The sequence shown here is derived from an EMBL/GenBank/DDBJ whole genome shotgun (WGS) entry which is preliminary data.</text>
</comment>
<dbReference type="Proteomes" id="UP000612899">
    <property type="component" value="Unassembled WGS sequence"/>
</dbReference>
<reference evidence="1" key="1">
    <citation type="submission" date="2021-01" db="EMBL/GenBank/DDBJ databases">
        <title>Whole genome shotgun sequence of Rhizocola hellebori NBRC 109834.</title>
        <authorList>
            <person name="Komaki H."/>
            <person name="Tamura T."/>
        </authorList>
    </citation>
    <scope>NUCLEOTIDE SEQUENCE</scope>
    <source>
        <strain evidence="1">NBRC 109834</strain>
    </source>
</reference>